<protein>
    <recommendedName>
        <fullName evidence="1">non-specific serine/threonine protein kinase</fullName>
        <ecNumber evidence="1">2.7.11.1</ecNumber>
    </recommendedName>
</protein>
<dbReference type="GO" id="GO:0005524">
    <property type="term" value="F:ATP binding"/>
    <property type="evidence" value="ECO:0007669"/>
    <property type="project" value="UniProtKB-UniRule"/>
</dbReference>
<name>A0A934TUS8_9BURK</name>
<dbReference type="Proteomes" id="UP000630528">
    <property type="component" value="Unassembled WGS sequence"/>
</dbReference>
<evidence type="ECO:0000256" key="5">
    <source>
        <dbReference type="ARBA" id="ARBA00022777"/>
    </source>
</evidence>
<dbReference type="FunFam" id="1.10.510.10:FF:000021">
    <property type="entry name" value="Serine/threonine protein kinase"/>
    <property type="match status" value="1"/>
</dbReference>
<dbReference type="EMBL" id="JAEPWM010000007">
    <property type="protein sequence ID" value="MBK6007778.1"/>
    <property type="molecule type" value="Genomic_DNA"/>
</dbReference>
<dbReference type="PANTHER" id="PTHR43289">
    <property type="entry name" value="MITOGEN-ACTIVATED PROTEIN KINASE KINASE KINASE 20-RELATED"/>
    <property type="match status" value="1"/>
</dbReference>
<evidence type="ECO:0000256" key="7">
    <source>
        <dbReference type="PROSITE-ProRule" id="PRU10141"/>
    </source>
</evidence>
<evidence type="ECO:0000259" key="9">
    <source>
        <dbReference type="PROSITE" id="PS50011"/>
    </source>
</evidence>
<dbReference type="PROSITE" id="PS50011">
    <property type="entry name" value="PROTEIN_KINASE_DOM"/>
    <property type="match status" value="1"/>
</dbReference>
<dbReference type="Gene3D" id="3.30.200.20">
    <property type="entry name" value="Phosphorylase Kinase, domain 1"/>
    <property type="match status" value="1"/>
</dbReference>
<evidence type="ECO:0000256" key="4">
    <source>
        <dbReference type="ARBA" id="ARBA00022741"/>
    </source>
</evidence>
<keyword evidence="8" id="KW-0812">Transmembrane</keyword>
<keyword evidence="6 7" id="KW-0067">ATP-binding</keyword>
<evidence type="ECO:0000313" key="10">
    <source>
        <dbReference type="EMBL" id="MBK6007778.1"/>
    </source>
</evidence>
<dbReference type="InterPro" id="IPR011009">
    <property type="entry name" value="Kinase-like_dom_sf"/>
</dbReference>
<dbReference type="PANTHER" id="PTHR43289:SF6">
    <property type="entry name" value="SERINE_THREONINE-PROTEIN KINASE NEKL-3"/>
    <property type="match status" value="1"/>
</dbReference>
<reference evidence="10" key="2">
    <citation type="submission" date="2021-01" db="EMBL/GenBank/DDBJ databases">
        <authorList>
            <person name="Kang M."/>
        </authorList>
    </citation>
    <scope>NUCLEOTIDE SEQUENCE</scope>
    <source>
        <strain evidence="10">KACC 17527</strain>
    </source>
</reference>
<keyword evidence="8" id="KW-1133">Transmembrane helix</keyword>
<dbReference type="InterPro" id="IPR000719">
    <property type="entry name" value="Prot_kinase_dom"/>
</dbReference>
<feature type="domain" description="Protein kinase" evidence="9">
    <location>
        <begin position="16"/>
        <end position="282"/>
    </location>
</feature>
<keyword evidence="4 7" id="KW-0547">Nucleotide-binding</keyword>
<organism evidence="10 11">
    <name type="scientific">Ramlibacter ginsenosidimutans</name>
    <dbReference type="NCBI Taxonomy" id="502333"/>
    <lineage>
        <taxon>Bacteria</taxon>
        <taxon>Pseudomonadati</taxon>
        <taxon>Pseudomonadota</taxon>
        <taxon>Betaproteobacteria</taxon>
        <taxon>Burkholderiales</taxon>
        <taxon>Comamonadaceae</taxon>
        <taxon>Ramlibacter</taxon>
    </lineage>
</organism>
<evidence type="ECO:0000256" key="6">
    <source>
        <dbReference type="ARBA" id="ARBA00022840"/>
    </source>
</evidence>
<proteinExistence type="predicted"/>
<gene>
    <name evidence="10" type="ORF">JJB11_16890</name>
</gene>
<dbReference type="InterPro" id="IPR008271">
    <property type="entry name" value="Ser/Thr_kinase_AS"/>
</dbReference>
<feature type="binding site" evidence="7">
    <location>
        <position position="45"/>
    </location>
    <ligand>
        <name>ATP</name>
        <dbReference type="ChEBI" id="CHEBI:30616"/>
    </ligand>
</feature>
<dbReference type="AlphaFoldDB" id="A0A934TUS8"/>
<dbReference type="SMART" id="SM00220">
    <property type="entry name" value="S_TKc"/>
    <property type="match status" value="1"/>
</dbReference>
<dbReference type="PROSITE" id="PS00107">
    <property type="entry name" value="PROTEIN_KINASE_ATP"/>
    <property type="match status" value="1"/>
</dbReference>
<dbReference type="Pfam" id="PF00069">
    <property type="entry name" value="Pkinase"/>
    <property type="match status" value="1"/>
</dbReference>
<dbReference type="Gene3D" id="1.10.510.10">
    <property type="entry name" value="Transferase(Phosphotransferase) domain 1"/>
    <property type="match status" value="1"/>
</dbReference>
<keyword evidence="3" id="KW-0808">Transferase</keyword>
<dbReference type="PROSITE" id="PS00108">
    <property type="entry name" value="PROTEIN_KINASE_ST"/>
    <property type="match status" value="1"/>
</dbReference>
<keyword evidence="11" id="KW-1185">Reference proteome</keyword>
<sequence>MTAVAPHPPFTHLGRYRVLRELGRGAMGVVYLAEDDSLQRQVAIKTLLVPEEETSAERRNLEARFIQEAKAAGGLNHPGIITIHDLGREGDWLYIAMELLEGTELKDRMVVGGLPLVEAVDIAAQVAAALSVAHARGVVHRDIKPGNIILVADGHAKLMDFGIARMKSSDVRTQSGTMMGSPRYMSPEQVGGHPVDHRSDIFSLGSLLYEMVSGHPAFEFGNLGELLNAIMRSTPPAPSTWRPEIPPQLEVVIARAMEKNAAARYQDAAGMARDLAQCRAMLARSRTSPSVTPSSPADAFAATVIGDATLAQDRAPEGLPLSPLFNSTAAVQRLLRPAQEEGEAAPRPQRQLGWLAWLFAYVLAGAGAVAIALG</sequence>
<dbReference type="GO" id="GO:0004674">
    <property type="term" value="F:protein serine/threonine kinase activity"/>
    <property type="evidence" value="ECO:0007669"/>
    <property type="project" value="UniProtKB-KW"/>
</dbReference>
<feature type="transmembrane region" description="Helical" evidence="8">
    <location>
        <begin position="354"/>
        <end position="373"/>
    </location>
</feature>
<evidence type="ECO:0000256" key="3">
    <source>
        <dbReference type="ARBA" id="ARBA00022679"/>
    </source>
</evidence>
<dbReference type="InterPro" id="IPR017441">
    <property type="entry name" value="Protein_kinase_ATP_BS"/>
</dbReference>
<reference evidence="10" key="1">
    <citation type="journal article" date="2012" name="J. Microbiol. Biotechnol.">
        <title>Ramlibacter ginsenosidimutans sp. nov., with ginsenoside-converting activity.</title>
        <authorList>
            <person name="Wang L."/>
            <person name="An D.S."/>
            <person name="Kim S.G."/>
            <person name="Jin F.X."/>
            <person name="Kim S.C."/>
            <person name="Lee S.T."/>
            <person name="Im W.T."/>
        </authorList>
    </citation>
    <scope>NUCLEOTIDE SEQUENCE</scope>
    <source>
        <strain evidence="10">KACC 17527</strain>
    </source>
</reference>
<keyword evidence="8" id="KW-0472">Membrane</keyword>
<evidence type="ECO:0000256" key="8">
    <source>
        <dbReference type="SAM" id="Phobius"/>
    </source>
</evidence>
<dbReference type="EC" id="2.7.11.1" evidence="1"/>
<keyword evidence="2 10" id="KW-0723">Serine/threonine-protein kinase</keyword>
<dbReference type="RefSeq" id="WP_201173916.1">
    <property type="nucleotide sequence ID" value="NZ_JBHUDQ010000022.1"/>
</dbReference>
<evidence type="ECO:0000256" key="1">
    <source>
        <dbReference type="ARBA" id="ARBA00012513"/>
    </source>
</evidence>
<keyword evidence="5 10" id="KW-0418">Kinase</keyword>
<evidence type="ECO:0000313" key="11">
    <source>
        <dbReference type="Proteomes" id="UP000630528"/>
    </source>
</evidence>
<dbReference type="SUPFAM" id="SSF56112">
    <property type="entry name" value="Protein kinase-like (PK-like)"/>
    <property type="match status" value="1"/>
</dbReference>
<accession>A0A934TUS8</accession>
<evidence type="ECO:0000256" key="2">
    <source>
        <dbReference type="ARBA" id="ARBA00022527"/>
    </source>
</evidence>
<comment type="caution">
    <text evidence="10">The sequence shown here is derived from an EMBL/GenBank/DDBJ whole genome shotgun (WGS) entry which is preliminary data.</text>
</comment>
<dbReference type="CDD" id="cd14014">
    <property type="entry name" value="STKc_PknB_like"/>
    <property type="match status" value="1"/>
</dbReference>